<evidence type="ECO:0000256" key="1">
    <source>
        <dbReference type="SAM" id="Phobius"/>
    </source>
</evidence>
<proteinExistence type="predicted"/>
<evidence type="ECO:0008006" key="4">
    <source>
        <dbReference type="Google" id="ProtNLM"/>
    </source>
</evidence>
<name>A0ABS1C0M9_9BACT</name>
<keyword evidence="1" id="KW-0472">Membrane</keyword>
<keyword evidence="3" id="KW-1185">Reference proteome</keyword>
<keyword evidence="1" id="KW-1133">Transmembrane helix</keyword>
<reference evidence="2 3" key="1">
    <citation type="submission" date="2020-12" db="EMBL/GenBank/DDBJ databases">
        <title>Bacterial novel species Adhaeribacter sp. BT258 isolated from soil.</title>
        <authorList>
            <person name="Jung H.-Y."/>
        </authorList>
    </citation>
    <scope>NUCLEOTIDE SEQUENCE [LARGE SCALE GENOMIC DNA]</scope>
    <source>
        <strain evidence="2 3">BT258</strain>
    </source>
</reference>
<gene>
    <name evidence="2" type="ORF">I5M27_06995</name>
</gene>
<accession>A0ABS1C0M9</accession>
<dbReference type="RefSeq" id="WP_200505486.1">
    <property type="nucleotide sequence ID" value="NZ_JAEHFX010000003.1"/>
</dbReference>
<evidence type="ECO:0000313" key="2">
    <source>
        <dbReference type="EMBL" id="MBK0402726.1"/>
    </source>
</evidence>
<keyword evidence="1" id="KW-0812">Transmembrane</keyword>
<dbReference type="EMBL" id="JAEHFX010000003">
    <property type="protein sequence ID" value="MBK0402726.1"/>
    <property type="molecule type" value="Genomic_DNA"/>
</dbReference>
<feature type="transmembrane region" description="Helical" evidence="1">
    <location>
        <begin position="14"/>
        <end position="36"/>
    </location>
</feature>
<protein>
    <recommendedName>
        <fullName evidence="4">Cbb3-type cytochrome oxidase component FixQ</fullName>
    </recommendedName>
</protein>
<sequence>MYKNVLQSITGIEIFPLISFVIFFVFFLGLLLYVVLSDKNHLATMSELPLQNENEPQFGKELLL</sequence>
<evidence type="ECO:0000313" key="3">
    <source>
        <dbReference type="Proteomes" id="UP000644147"/>
    </source>
</evidence>
<comment type="caution">
    <text evidence="2">The sequence shown here is derived from an EMBL/GenBank/DDBJ whole genome shotgun (WGS) entry which is preliminary data.</text>
</comment>
<dbReference type="Proteomes" id="UP000644147">
    <property type="component" value="Unassembled WGS sequence"/>
</dbReference>
<organism evidence="2 3">
    <name type="scientific">Adhaeribacter terrigena</name>
    <dbReference type="NCBI Taxonomy" id="2793070"/>
    <lineage>
        <taxon>Bacteria</taxon>
        <taxon>Pseudomonadati</taxon>
        <taxon>Bacteroidota</taxon>
        <taxon>Cytophagia</taxon>
        <taxon>Cytophagales</taxon>
        <taxon>Hymenobacteraceae</taxon>
        <taxon>Adhaeribacter</taxon>
    </lineage>
</organism>